<evidence type="ECO:0000256" key="1">
    <source>
        <dbReference type="ARBA" id="ARBA00012513"/>
    </source>
</evidence>
<keyword evidence="6" id="KW-0067">ATP-binding</keyword>
<evidence type="ECO:0000256" key="3">
    <source>
        <dbReference type="ARBA" id="ARBA00022679"/>
    </source>
</evidence>
<dbReference type="InterPro" id="IPR058053">
    <property type="entry name" value="RamC_C"/>
</dbReference>
<dbReference type="Pfam" id="PF25816">
    <property type="entry name" value="RamC_N"/>
    <property type="match status" value="1"/>
</dbReference>
<dbReference type="EC" id="2.7.11.1" evidence="1"/>
<evidence type="ECO:0000259" key="8">
    <source>
        <dbReference type="PROSITE" id="PS50011"/>
    </source>
</evidence>
<dbReference type="InterPro" id="IPR012341">
    <property type="entry name" value="6hp_glycosidase-like_sf"/>
</dbReference>
<dbReference type="SMART" id="SM00220">
    <property type="entry name" value="S_TKc"/>
    <property type="match status" value="1"/>
</dbReference>
<protein>
    <recommendedName>
        <fullName evidence="1">non-specific serine/threonine protein kinase</fullName>
        <ecNumber evidence="1">2.7.11.1</ecNumber>
    </recommendedName>
</protein>
<dbReference type="PANTHER" id="PTHR43289:SF6">
    <property type="entry name" value="SERINE_THREONINE-PROTEIN KINASE NEKL-3"/>
    <property type="match status" value="1"/>
</dbReference>
<organism evidence="9 10">
    <name type="scientific">Nocardia albiluteola</name>
    <dbReference type="NCBI Taxonomy" id="2842303"/>
    <lineage>
        <taxon>Bacteria</taxon>
        <taxon>Bacillati</taxon>
        <taxon>Actinomycetota</taxon>
        <taxon>Actinomycetes</taxon>
        <taxon>Mycobacteriales</taxon>
        <taxon>Nocardiaceae</taxon>
        <taxon>Nocardia</taxon>
    </lineage>
</organism>
<dbReference type="PROSITE" id="PS50011">
    <property type="entry name" value="PROTEIN_KINASE_DOM"/>
    <property type="match status" value="1"/>
</dbReference>
<evidence type="ECO:0000256" key="5">
    <source>
        <dbReference type="ARBA" id="ARBA00022777"/>
    </source>
</evidence>
<evidence type="ECO:0000256" key="4">
    <source>
        <dbReference type="ARBA" id="ARBA00022741"/>
    </source>
</evidence>
<evidence type="ECO:0000313" key="10">
    <source>
        <dbReference type="Proteomes" id="UP000733379"/>
    </source>
</evidence>
<dbReference type="Proteomes" id="UP000733379">
    <property type="component" value="Unassembled WGS sequence"/>
</dbReference>
<dbReference type="PANTHER" id="PTHR43289">
    <property type="entry name" value="MITOGEN-ACTIVATED PROTEIN KINASE KINASE KINASE 20-RELATED"/>
    <property type="match status" value="1"/>
</dbReference>
<keyword evidence="10" id="KW-1185">Reference proteome</keyword>
<dbReference type="InterPro" id="IPR057929">
    <property type="entry name" value="RamC_N"/>
</dbReference>
<feature type="domain" description="Protein kinase" evidence="8">
    <location>
        <begin position="231"/>
        <end position="501"/>
    </location>
</feature>
<dbReference type="SUPFAM" id="SSF56112">
    <property type="entry name" value="Protein kinase-like (PK-like)"/>
    <property type="match status" value="1"/>
</dbReference>
<accession>A0ABS6B2Y7</accession>
<keyword evidence="4" id="KW-0547">Nucleotide-binding</keyword>
<comment type="caution">
    <text evidence="9">The sequence shown here is derived from an EMBL/GenBank/DDBJ whole genome shotgun (WGS) entry which is preliminary data.</text>
</comment>
<dbReference type="Pfam" id="PF00069">
    <property type="entry name" value="Pkinase"/>
    <property type="match status" value="1"/>
</dbReference>
<evidence type="ECO:0000256" key="2">
    <source>
        <dbReference type="ARBA" id="ARBA00022527"/>
    </source>
</evidence>
<evidence type="ECO:0000313" key="9">
    <source>
        <dbReference type="EMBL" id="MBU3064647.1"/>
    </source>
</evidence>
<dbReference type="InterPro" id="IPR000719">
    <property type="entry name" value="Prot_kinase_dom"/>
</dbReference>
<dbReference type="CDD" id="cd04791">
    <property type="entry name" value="LanC_SerThrkinase"/>
    <property type="match status" value="1"/>
</dbReference>
<dbReference type="RefSeq" id="WP_215919990.1">
    <property type="nucleotide sequence ID" value="NZ_JAHKNI010000008.1"/>
</dbReference>
<dbReference type="SUPFAM" id="SSF158745">
    <property type="entry name" value="LanC-like"/>
    <property type="match status" value="1"/>
</dbReference>
<dbReference type="SMART" id="SM01260">
    <property type="entry name" value="LANC_like"/>
    <property type="match status" value="1"/>
</dbReference>
<reference evidence="9 10" key="1">
    <citation type="submission" date="2021-06" db="EMBL/GenBank/DDBJ databases">
        <title>Actinomycetes sequencing.</title>
        <authorList>
            <person name="Shan Q."/>
        </authorList>
    </citation>
    <scope>NUCLEOTIDE SEQUENCE [LARGE SCALE GENOMIC DNA]</scope>
    <source>
        <strain evidence="9 10">NEAU-G5</strain>
    </source>
</reference>
<feature type="region of interest" description="Disordered" evidence="7">
    <location>
        <begin position="897"/>
        <end position="921"/>
    </location>
</feature>
<keyword evidence="3" id="KW-0808">Transferase</keyword>
<dbReference type="Gene3D" id="1.10.510.10">
    <property type="entry name" value="Transferase(Phosphotransferase) domain 1"/>
    <property type="match status" value="1"/>
</dbReference>
<keyword evidence="2" id="KW-0723">Serine/threonine-protein kinase</keyword>
<name>A0ABS6B2Y7_9NOCA</name>
<sequence length="921" mass="97322">MVEFDPALEPEGEDSASWNIEGRIRRALVADIGGRWSFRADDEWNYVVPQAGLPRPQGWKLHISGTVLSAREILDRVLPVLVSGRSAFKIARGLAYLESLSDMHSARESAGKFITVYPPDDDTCGALAAELDARLTGLYGPVVLSDLPYRPGSLVSCRYGAFRAMYTVSAAGDLRPAITSPDGERVEDRRRPWFEFPPWTTPPEAFRQPHRAAGGGPARGRSGGVLLADRFLVGQALRLTAKGGVYLARDLKSDNADALVVVKQARPHIGAGADGLDARSFLGNEWSVLHLLAATGVTPAPVALFQHDGDLFLAEEYVRGTRLDRWARRFQPGPYGGDGSDSALSAAVSRLCAAIGAFHSRGLVIRDLSPTNLLVEDSSEGPTIRICDVEYAAFSGTAPRIVGTPGFNAPEQRAGKPARPANDLYSLGAVLYYMCTGRAPQLAAEDAPARPSAARLSELLARGAPSRQLAAVTGLIVALLDDDPTARPSLHEVTSQLGSWVTAGPAGTEVHTEEGPRTLAADLVEHLVATWTPGSPRPWNFGDYRKHETPLDVYSGVAGVVGVLARAAATGNHPGVPPVLAEAAAWLADHHQPDGVRQPGLMVGDAGIAWALGLAYAAARPGHRPPSPAIMTRLPSAPPSNDEFLYGTAGSIVAHAGLLQGAAAFGLTPAEAGAIRDRLVVLCADLAARQASIEEGSPAGAPDAVTDHGFAHGTAGIGYGLLVGGAMLDDEALIGQALECGRRIGKAALHRDDQAWWAEGSPNAPLYRGHWCHGSSGIATFLVRLWWFTGDEQSLATARAAARAVLAGRTGAPACACHGLSGDGELLLDLAAATGEAHYREAARSIGNQLWGMRVRREGRWLVPDADRAGISVSYALGTGGVASFLLRLLHGGRRPWTADDVPHGPRRAGFPAFESGSERR</sequence>
<dbReference type="PRINTS" id="PR01950">
    <property type="entry name" value="LANCSUPER"/>
</dbReference>
<evidence type="ECO:0000256" key="6">
    <source>
        <dbReference type="ARBA" id="ARBA00022840"/>
    </source>
</evidence>
<keyword evidence="5" id="KW-0418">Kinase</keyword>
<dbReference type="EMBL" id="JAHKNI010000008">
    <property type="protein sequence ID" value="MBU3064647.1"/>
    <property type="molecule type" value="Genomic_DNA"/>
</dbReference>
<dbReference type="Gene3D" id="1.50.10.10">
    <property type="match status" value="1"/>
</dbReference>
<gene>
    <name evidence="9" type="primary">lanL</name>
    <name evidence="9" type="ORF">KO481_24335</name>
</gene>
<evidence type="ECO:0000256" key="7">
    <source>
        <dbReference type="SAM" id="MobiDB-lite"/>
    </source>
</evidence>
<proteinExistence type="predicted"/>
<dbReference type="NCBIfam" id="NF038150">
    <property type="entry name" value="lanthi_synth_IV"/>
    <property type="match status" value="1"/>
</dbReference>
<dbReference type="Pfam" id="PF05147">
    <property type="entry name" value="LANC_like"/>
    <property type="match status" value="1"/>
</dbReference>
<dbReference type="InterPro" id="IPR011009">
    <property type="entry name" value="Kinase-like_dom_sf"/>
</dbReference>
<dbReference type="InterPro" id="IPR007822">
    <property type="entry name" value="LANC-like"/>
</dbReference>